<evidence type="ECO:0000313" key="2">
    <source>
        <dbReference type="EMBL" id="CAD6223959.1"/>
    </source>
</evidence>
<organism evidence="2 3">
    <name type="scientific">Miscanthus lutarioriparius</name>
    <dbReference type="NCBI Taxonomy" id="422564"/>
    <lineage>
        <taxon>Eukaryota</taxon>
        <taxon>Viridiplantae</taxon>
        <taxon>Streptophyta</taxon>
        <taxon>Embryophyta</taxon>
        <taxon>Tracheophyta</taxon>
        <taxon>Spermatophyta</taxon>
        <taxon>Magnoliopsida</taxon>
        <taxon>Liliopsida</taxon>
        <taxon>Poales</taxon>
        <taxon>Poaceae</taxon>
        <taxon>PACMAD clade</taxon>
        <taxon>Panicoideae</taxon>
        <taxon>Andropogonodae</taxon>
        <taxon>Andropogoneae</taxon>
        <taxon>Saccharinae</taxon>
        <taxon>Miscanthus</taxon>
    </lineage>
</organism>
<accession>A0A811NL74</accession>
<feature type="compositionally biased region" description="Polar residues" evidence="1">
    <location>
        <begin position="15"/>
        <end position="29"/>
    </location>
</feature>
<sequence length="111" mass="12044">MGPRPCTGAPLDDTAASTEVDQRFTSCESNQEEHSMAATREASPSLAGDERSEHLWALARAHGIVAAGGRGLREQAGELAGGEEQESQKNIVYRRGQRRARRNRGSSLRLI</sequence>
<comment type="caution">
    <text evidence="2">The sequence shown here is derived from an EMBL/GenBank/DDBJ whole genome shotgun (WGS) entry which is preliminary data.</text>
</comment>
<evidence type="ECO:0000313" key="3">
    <source>
        <dbReference type="Proteomes" id="UP000604825"/>
    </source>
</evidence>
<gene>
    <name evidence="2" type="ORF">NCGR_LOCUS16343</name>
</gene>
<proteinExistence type="predicted"/>
<evidence type="ECO:0000256" key="1">
    <source>
        <dbReference type="SAM" id="MobiDB-lite"/>
    </source>
</evidence>
<name>A0A811NL74_9POAL</name>
<dbReference type="EMBL" id="CAJGYO010000004">
    <property type="protein sequence ID" value="CAD6223959.1"/>
    <property type="molecule type" value="Genomic_DNA"/>
</dbReference>
<dbReference type="AlphaFoldDB" id="A0A811NL74"/>
<feature type="region of interest" description="Disordered" evidence="1">
    <location>
        <begin position="1"/>
        <end position="49"/>
    </location>
</feature>
<protein>
    <submittedName>
        <fullName evidence="2">Uncharacterized protein</fullName>
    </submittedName>
</protein>
<feature type="region of interest" description="Disordered" evidence="1">
    <location>
        <begin position="77"/>
        <end position="111"/>
    </location>
</feature>
<feature type="compositionally biased region" description="Basic residues" evidence="1">
    <location>
        <begin position="95"/>
        <end position="104"/>
    </location>
</feature>
<dbReference type="Proteomes" id="UP000604825">
    <property type="component" value="Unassembled WGS sequence"/>
</dbReference>
<reference evidence="2" key="1">
    <citation type="submission" date="2020-10" db="EMBL/GenBank/DDBJ databases">
        <authorList>
            <person name="Han B."/>
            <person name="Lu T."/>
            <person name="Zhao Q."/>
            <person name="Huang X."/>
            <person name="Zhao Y."/>
        </authorList>
    </citation>
    <scope>NUCLEOTIDE SEQUENCE</scope>
</reference>
<keyword evidence="3" id="KW-1185">Reference proteome</keyword>